<accession>A0AAQ3L6L2</accession>
<evidence type="ECO:0000313" key="3">
    <source>
        <dbReference type="Proteomes" id="UP001327560"/>
    </source>
</evidence>
<sequence>MDKGASWFKDEFVKHKEITGGHKATCETDKVCSLRRIDLVRGSNKEHKTVGKNARNVDVVNLDSNKKPAAGTSTFDSNRTSKRRVRRGSDPIHNRC</sequence>
<dbReference type="Proteomes" id="UP001327560">
    <property type="component" value="Chromosome 9"/>
</dbReference>
<dbReference type="EMBL" id="CP136898">
    <property type="protein sequence ID" value="WOL20287.1"/>
    <property type="molecule type" value="Genomic_DNA"/>
</dbReference>
<feature type="region of interest" description="Disordered" evidence="1">
    <location>
        <begin position="64"/>
        <end position="96"/>
    </location>
</feature>
<dbReference type="PANTHER" id="PTHR36726">
    <property type="entry name" value="CLAVATA3/ESR (CLE)-RELATED PROTEIN 45"/>
    <property type="match status" value="1"/>
</dbReference>
<feature type="compositionally biased region" description="Basic and acidic residues" evidence="1">
    <location>
        <begin position="87"/>
        <end position="96"/>
    </location>
</feature>
<reference evidence="2 3" key="1">
    <citation type="submission" date="2023-10" db="EMBL/GenBank/DDBJ databases">
        <title>Chromosome-scale genome assembly provides insights into flower coloration mechanisms of Canna indica.</title>
        <authorList>
            <person name="Li C."/>
        </authorList>
    </citation>
    <scope>NUCLEOTIDE SEQUENCE [LARGE SCALE GENOMIC DNA]</scope>
    <source>
        <tissue evidence="2">Flower</tissue>
    </source>
</reference>
<proteinExistence type="predicted"/>
<keyword evidence="3" id="KW-1185">Reference proteome</keyword>
<dbReference type="AlphaFoldDB" id="A0AAQ3L6L2"/>
<dbReference type="InterPro" id="IPR038821">
    <property type="entry name" value="CLE45-like"/>
</dbReference>
<evidence type="ECO:0000256" key="1">
    <source>
        <dbReference type="SAM" id="MobiDB-lite"/>
    </source>
</evidence>
<organism evidence="2 3">
    <name type="scientific">Canna indica</name>
    <name type="common">Indian-shot</name>
    <dbReference type="NCBI Taxonomy" id="4628"/>
    <lineage>
        <taxon>Eukaryota</taxon>
        <taxon>Viridiplantae</taxon>
        <taxon>Streptophyta</taxon>
        <taxon>Embryophyta</taxon>
        <taxon>Tracheophyta</taxon>
        <taxon>Spermatophyta</taxon>
        <taxon>Magnoliopsida</taxon>
        <taxon>Liliopsida</taxon>
        <taxon>Zingiberales</taxon>
        <taxon>Cannaceae</taxon>
        <taxon>Canna</taxon>
    </lineage>
</organism>
<name>A0AAQ3L6L2_9LILI</name>
<gene>
    <name evidence="2" type="ORF">Cni_G29091</name>
</gene>
<dbReference type="PANTHER" id="PTHR36726:SF4">
    <property type="entry name" value="CLAVATA3_ESR (CLE)-RELATED PROTEIN 45"/>
    <property type="match status" value="1"/>
</dbReference>
<protein>
    <submittedName>
        <fullName evidence="2">Uncharacterized protein</fullName>
    </submittedName>
</protein>
<evidence type="ECO:0000313" key="2">
    <source>
        <dbReference type="EMBL" id="WOL20287.1"/>
    </source>
</evidence>